<comment type="caution">
    <text evidence="1">The sequence shown here is derived from an EMBL/GenBank/DDBJ whole genome shotgun (WGS) entry which is preliminary data.</text>
</comment>
<dbReference type="EMBL" id="CYRY02006035">
    <property type="protein sequence ID" value="VCW70563.1"/>
    <property type="molecule type" value="Genomic_DNA"/>
</dbReference>
<dbReference type="AlphaFoldDB" id="A0A9X9LKG3"/>
<protein>
    <submittedName>
        <fullName evidence="1">Uncharacterized protein</fullName>
    </submittedName>
</protein>
<evidence type="ECO:0000313" key="1">
    <source>
        <dbReference type="EMBL" id="VCW70563.1"/>
    </source>
</evidence>
<name>A0A9X9LKG3_GULGU</name>
<proteinExistence type="predicted"/>
<dbReference type="Proteomes" id="UP000269945">
    <property type="component" value="Unassembled WGS sequence"/>
</dbReference>
<gene>
    <name evidence="1" type="ORF">BN2614_LOCUS2</name>
</gene>
<evidence type="ECO:0000313" key="2">
    <source>
        <dbReference type="Proteomes" id="UP000269945"/>
    </source>
</evidence>
<sequence length="61" mass="6909">MASLRWSFLSSNSPLTLELSRWGNPLLLTPGHRPNLSRHSFKPSHRYAQQPLLSPNLLSSL</sequence>
<keyword evidence="2" id="KW-1185">Reference proteome</keyword>
<accession>A0A9X9LKG3</accession>
<organism evidence="1 2">
    <name type="scientific">Gulo gulo</name>
    <name type="common">Wolverine</name>
    <name type="synonym">Gluton</name>
    <dbReference type="NCBI Taxonomy" id="48420"/>
    <lineage>
        <taxon>Eukaryota</taxon>
        <taxon>Metazoa</taxon>
        <taxon>Chordata</taxon>
        <taxon>Craniata</taxon>
        <taxon>Vertebrata</taxon>
        <taxon>Euteleostomi</taxon>
        <taxon>Mammalia</taxon>
        <taxon>Eutheria</taxon>
        <taxon>Laurasiatheria</taxon>
        <taxon>Carnivora</taxon>
        <taxon>Caniformia</taxon>
        <taxon>Musteloidea</taxon>
        <taxon>Mustelidae</taxon>
        <taxon>Guloninae</taxon>
        <taxon>Gulo</taxon>
    </lineage>
</organism>
<reference evidence="1 2" key="1">
    <citation type="submission" date="2018-10" db="EMBL/GenBank/DDBJ databases">
        <authorList>
            <person name="Ekblom R."/>
            <person name="Jareborg N."/>
        </authorList>
    </citation>
    <scope>NUCLEOTIDE SEQUENCE [LARGE SCALE GENOMIC DNA]</scope>
    <source>
        <tissue evidence="1">Muscle</tissue>
    </source>
</reference>